<dbReference type="Proteomes" id="UP000024635">
    <property type="component" value="Unassembled WGS sequence"/>
</dbReference>
<feature type="region of interest" description="Disordered" evidence="3">
    <location>
        <begin position="320"/>
        <end position="384"/>
    </location>
</feature>
<evidence type="ECO:0000259" key="4">
    <source>
        <dbReference type="Pfam" id="PF10254"/>
    </source>
</evidence>
<protein>
    <recommendedName>
        <fullName evidence="8">Phosphofurin acidic cluster sorting protein 2</fullName>
    </recommendedName>
</protein>
<evidence type="ECO:0008006" key="8">
    <source>
        <dbReference type="Google" id="ProtNLM"/>
    </source>
</evidence>
<dbReference type="PANTHER" id="PTHR13280:SF17">
    <property type="entry name" value="KRUEPPEL TARGET AT 95D, ISOFORM A"/>
    <property type="match status" value="1"/>
</dbReference>
<dbReference type="PANTHER" id="PTHR13280">
    <property type="entry name" value="PHOSPHOFURIN ACIDIC CLUSTER SORTING PROTEIN"/>
    <property type="match status" value="1"/>
</dbReference>
<dbReference type="STRING" id="53326.A0A016U7A3"/>
<evidence type="ECO:0000256" key="1">
    <source>
        <dbReference type="ARBA" id="ARBA00008590"/>
    </source>
</evidence>
<dbReference type="Pfam" id="PF25332">
    <property type="entry name" value="C2_PACS_N"/>
    <property type="match status" value="1"/>
</dbReference>
<feature type="compositionally biased region" description="Acidic residues" evidence="3">
    <location>
        <begin position="326"/>
        <end position="341"/>
    </location>
</feature>
<feature type="compositionally biased region" description="Polar residues" evidence="3">
    <location>
        <begin position="367"/>
        <end position="384"/>
    </location>
</feature>
<organism evidence="6 7">
    <name type="scientific">Ancylostoma ceylanicum</name>
    <dbReference type="NCBI Taxonomy" id="53326"/>
    <lineage>
        <taxon>Eukaryota</taxon>
        <taxon>Metazoa</taxon>
        <taxon>Ecdysozoa</taxon>
        <taxon>Nematoda</taxon>
        <taxon>Chromadorea</taxon>
        <taxon>Rhabditida</taxon>
        <taxon>Rhabditina</taxon>
        <taxon>Rhabditomorpha</taxon>
        <taxon>Strongyloidea</taxon>
        <taxon>Ancylostomatidae</taxon>
        <taxon>Ancylostomatinae</taxon>
        <taxon>Ancylostoma</taxon>
    </lineage>
</organism>
<comment type="similarity">
    <text evidence="1">Belongs to the PACS family.</text>
</comment>
<dbReference type="EMBL" id="JARK01001390">
    <property type="protein sequence ID" value="EYC10732.1"/>
    <property type="molecule type" value="Genomic_DNA"/>
</dbReference>
<dbReference type="OrthoDB" id="28829at2759"/>
<accession>A0A016U7A3</accession>
<evidence type="ECO:0000313" key="7">
    <source>
        <dbReference type="Proteomes" id="UP000024635"/>
    </source>
</evidence>
<feature type="compositionally biased region" description="Basic and acidic residues" evidence="3">
    <location>
        <begin position="342"/>
        <end position="353"/>
    </location>
</feature>
<dbReference type="GO" id="GO:0072659">
    <property type="term" value="P:protein localization to plasma membrane"/>
    <property type="evidence" value="ECO:0007669"/>
    <property type="project" value="TreeGrafter"/>
</dbReference>
<keyword evidence="2" id="KW-0597">Phosphoprotein</keyword>
<comment type="caution">
    <text evidence="6">The sequence shown here is derived from an EMBL/GenBank/DDBJ whole genome shotgun (WGS) entry which is preliminary data.</text>
</comment>
<dbReference type="InterPro" id="IPR019381">
    <property type="entry name" value="PACS1/2_C"/>
</dbReference>
<dbReference type="InterPro" id="IPR057541">
    <property type="entry name" value="PACS1/2_N"/>
</dbReference>
<feature type="domain" description="Phosphofurin acidic cluster sorting protein 1/2 N-terminal C2" evidence="5">
    <location>
        <begin position="7"/>
        <end position="171"/>
    </location>
</feature>
<proteinExistence type="inferred from homology"/>
<sequence length="839" mass="92549">MEKGGVVPMRLFANWEMDRASSSVVQRVCSLSVNRVVLHSLPAQVQSIVITAKLEGNKRSLRSNDIVVTPYHGRVDLDLDISFTIQYPHFVKRKGNTLQILIQRRRRYKNRPFPSSFKTIAVGMVNLTQLLQHGGLREIPLWSSEADDKQSSGVQSIGRLNLVTCQSQPLEIDMERDRVGKKQGGIENDLSEDDSDSDYEDVPGDSDINEPTSARNTARGAAGEVNLKTSRATRKNNIRQRFVTLLKKFKVPEEEGIPSRSASAAMVPTDKELQDLFEELENMSDSGPEMAADEISIGSNPRPGLRPFFTRSKEILPAIYDRDAENGSDSEGEAEDLDWSSETEKERDKDEIKISQSQDFAKDSMMPTLTPSGEHMPTTNTSSPAVAMKPQLRVASTSSAPLVQSTSLGGISHSLTTGSISKKAEKDRTVAMSAEKNVGVSEQLSTLLSAYPAASAGCWLCSYSDLPHLSTISVPTVNCPSGNAVKQAIGQIVNRILNFCNSNSSNPPVTWVGIIGGDKFVGQILRAYVECLHHKSSSNWLHYLRFAIIPAPHSLIAKLIEGLDVVLDHLSRDMWERWAEISPAEKQSITEKMNAWLTTGGACLNLPIGEALLQMTERGQEADACRVFVPFLAEVRVGQSSEDEEATCMYSSPRSVEIEKEYVVSARDREYSAGLSSSPPNSPHIRSDAHEMHVEYWLGRDPSNENVNVMGAQSLTPNSKKDLCKGSMKATFRTLVITRTCNQPLLLLSFVKEKRKEKMLQKLGMKKGQKSENENPPVQVAAVSRLLCSGASKHSDLTVSVDGFTYDGVRYFQCSSQWQTHIKSFPLSLITQNTAPLAL</sequence>
<evidence type="ECO:0000259" key="5">
    <source>
        <dbReference type="Pfam" id="PF25332"/>
    </source>
</evidence>
<evidence type="ECO:0000313" key="6">
    <source>
        <dbReference type="EMBL" id="EYC10732.1"/>
    </source>
</evidence>
<dbReference type="AlphaFoldDB" id="A0A016U7A3"/>
<reference evidence="7" key="1">
    <citation type="journal article" date="2015" name="Nat. Genet.">
        <title>The genome and transcriptome of the zoonotic hookworm Ancylostoma ceylanicum identify infection-specific gene families.</title>
        <authorList>
            <person name="Schwarz E.M."/>
            <person name="Hu Y."/>
            <person name="Antoshechkin I."/>
            <person name="Miller M.M."/>
            <person name="Sternberg P.W."/>
            <person name="Aroian R.V."/>
        </authorList>
    </citation>
    <scope>NUCLEOTIDE SEQUENCE</scope>
    <source>
        <strain evidence="7">HY135</strain>
    </source>
</reference>
<keyword evidence="7" id="KW-1185">Reference proteome</keyword>
<feature type="compositionally biased region" description="Acidic residues" evidence="3">
    <location>
        <begin position="189"/>
        <end position="208"/>
    </location>
</feature>
<name>A0A016U7A3_9BILA</name>
<feature type="domain" description="Phosphofurin acidic cluster sorting protein 1/2 C-terminal" evidence="4">
    <location>
        <begin position="469"/>
        <end position="832"/>
    </location>
</feature>
<gene>
    <name evidence="6" type="primary">Acey_s0054.g2521</name>
    <name evidence="6" type="synonym">Acey-tag-232</name>
    <name evidence="6" type="ORF">Y032_0054g2521</name>
</gene>
<evidence type="ECO:0000256" key="3">
    <source>
        <dbReference type="SAM" id="MobiDB-lite"/>
    </source>
</evidence>
<dbReference type="Pfam" id="PF10254">
    <property type="entry name" value="Pacs-1"/>
    <property type="match status" value="1"/>
</dbReference>
<feature type="region of interest" description="Disordered" evidence="3">
    <location>
        <begin position="173"/>
        <end position="222"/>
    </location>
</feature>
<evidence type="ECO:0000256" key="2">
    <source>
        <dbReference type="ARBA" id="ARBA00022553"/>
    </source>
</evidence>